<feature type="compositionally biased region" description="Polar residues" evidence="1">
    <location>
        <begin position="94"/>
        <end position="104"/>
    </location>
</feature>
<gene>
    <name evidence="2" type="ORF">FOZ63_020421</name>
</gene>
<feature type="compositionally biased region" description="Basic and acidic residues" evidence="1">
    <location>
        <begin position="79"/>
        <end position="91"/>
    </location>
</feature>
<feature type="compositionally biased region" description="Polar residues" evidence="1">
    <location>
        <begin position="13"/>
        <end position="24"/>
    </location>
</feature>
<feature type="non-terminal residue" evidence="2">
    <location>
        <position position="1"/>
    </location>
</feature>
<sequence>GGVGGPSIDTEGSVVNNSRHVTDSTQQDRYAGVRLRGIFFFVRDAVQPQGSLPLSLMVAPLHQDTRACMNLMSLRSRWRERSLPEGDRGVREGSQPTKHGVTTE</sequence>
<feature type="region of interest" description="Disordered" evidence="1">
    <location>
        <begin position="79"/>
        <end position="104"/>
    </location>
</feature>
<comment type="caution">
    <text evidence="2">The sequence shown here is derived from an EMBL/GenBank/DDBJ whole genome shotgun (WGS) entry which is preliminary data.</text>
</comment>
<reference evidence="2 3" key="1">
    <citation type="submission" date="2020-04" db="EMBL/GenBank/DDBJ databases">
        <title>Perkinsus olseni comparative genomics.</title>
        <authorList>
            <person name="Bogema D.R."/>
        </authorList>
    </citation>
    <scope>NUCLEOTIDE SEQUENCE [LARGE SCALE GENOMIC DNA]</scope>
    <source>
        <strain evidence="2 3">ATCC PRA-207</strain>
    </source>
</reference>
<accession>A0A7J6UH36</accession>
<proteinExistence type="predicted"/>
<evidence type="ECO:0000313" key="3">
    <source>
        <dbReference type="Proteomes" id="UP000553632"/>
    </source>
</evidence>
<protein>
    <submittedName>
        <fullName evidence="2">Uncharacterized protein</fullName>
    </submittedName>
</protein>
<evidence type="ECO:0000256" key="1">
    <source>
        <dbReference type="SAM" id="MobiDB-lite"/>
    </source>
</evidence>
<dbReference type="AlphaFoldDB" id="A0A7J6UH36"/>
<evidence type="ECO:0000313" key="2">
    <source>
        <dbReference type="EMBL" id="KAF4756473.1"/>
    </source>
</evidence>
<dbReference type="EMBL" id="JABANO010003668">
    <property type="protein sequence ID" value="KAF4756473.1"/>
    <property type="molecule type" value="Genomic_DNA"/>
</dbReference>
<name>A0A7J6UH36_PEROL</name>
<organism evidence="2 3">
    <name type="scientific">Perkinsus olseni</name>
    <name type="common">Perkinsus atlanticus</name>
    <dbReference type="NCBI Taxonomy" id="32597"/>
    <lineage>
        <taxon>Eukaryota</taxon>
        <taxon>Sar</taxon>
        <taxon>Alveolata</taxon>
        <taxon>Perkinsozoa</taxon>
        <taxon>Perkinsea</taxon>
        <taxon>Perkinsida</taxon>
        <taxon>Perkinsidae</taxon>
        <taxon>Perkinsus</taxon>
    </lineage>
</organism>
<dbReference type="Proteomes" id="UP000553632">
    <property type="component" value="Unassembled WGS sequence"/>
</dbReference>
<feature type="non-terminal residue" evidence="2">
    <location>
        <position position="104"/>
    </location>
</feature>
<feature type="region of interest" description="Disordered" evidence="1">
    <location>
        <begin position="1"/>
        <end position="24"/>
    </location>
</feature>
<keyword evidence="3" id="KW-1185">Reference proteome</keyword>